<evidence type="ECO:0000256" key="3">
    <source>
        <dbReference type="SAM" id="MobiDB-lite"/>
    </source>
</evidence>
<dbReference type="GO" id="GO:0017108">
    <property type="term" value="F:5'-flap endonuclease activity"/>
    <property type="evidence" value="ECO:0007669"/>
    <property type="project" value="TreeGrafter"/>
</dbReference>
<feature type="region of interest" description="Disordered" evidence="3">
    <location>
        <begin position="465"/>
        <end position="504"/>
    </location>
</feature>
<feature type="region of interest" description="Disordered" evidence="3">
    <location>
        <begin position="664"/>
        <end position="699"/>
    </location>
</feature>
<feature type="region of interest" description="Disordered" evidence="3">
    <location>
        <begin position="530"/>
        <end position="611"/>
    </location>
</feature>
<dbReference type="InterPro" id="IPR006085">
    <property type="entry name" value="XPG_DNA_repair_N"/>
</dbReference>
<dbReference type="EMBL" id="MU157876">
    <property type="protein sequence ID" value="KAF9526067.1"/>
    <property type="molecule type" value="Genomic_DNA"/>
</dbReference>
<protein>
    <recommendedName>
        <fullName evidence="8">XPG-I domain-containing protein</fullName>
    </recommendedName>
</protein>
<feature type="compositionally biased region" description="Acidic residues" evidence="3">
    <location>
        <begin position="476"/>
        <end position="489"/>
    </location>
</feature>
<dbReference type="OrthoDB" id="2959108at2759"/>
<dbReference type="AlphaFoldDB" id="A0A9P6JM99"/>
<keyword evidence="1" id="KW-0540">Nuclease</keyword>
<dbReference type="SUPFAM" id="SSF88723">
    <property type="entry name" value="PIN domain-like"/>
    <property type="match status" value="1"/>
</dbReference>
<reference evidence="6" key="1">
    <citation type="submission" date="2020-11" db="EMBL/GenBank/DDBJ databases">
        <authorList>
            <consortium name="DOE Joint Genome Institute"/>
            <person name="Ahrendt S."/>
            <person name="Riley R."/>
            <person name="Andreopoulos W."/>
            <person name="Labutti K."/>
            <person name="Pangilinan J."/>
            <person name="Ruiz-Duenas F.J."/>
            <person name="Barrasa J.M."/>
            <person name="Sanchez-Garcia M."/>
            <person name="Camarero S."/>
            <person name="Miyauchi S."/>
            <person name="Serrano A."/>
            <person name="Linde D."/>
            <person name="Babiker R."/>
            <person name="Drula E."/>
            <person name="Ayuso-Fernandez I."/>
            <person name="Pacheco R."/>
            <person name="Padilla G."/>
            <person name="Ferreira P."/>
            <person name="Barriuso J."/>
            <person name="Kellner H."/>
            <person name="Castanera R."/>
            <person name="Alfaro M."/>
            <person name="Ramirez L."/>
            <person name="Pisabarro A.G."/>
            <person name="Kuo A."/>
            <person name="Tritt A."/>
            <person name="Lipzen A."/>
            <person name="He G."/>
            <person name="Yan M."/>
            <person name="Ng V."/>
            <person name="Cullen D."/>
            <person name="Martin F."/>
            <person name="Rosso M.-N."/>
            <person name="Henrissat B."/>
            <person name="Hibbett D."/>
            <person name="Martinez A.T."/>
            <person name="Grigoriev I.V."/>
        </authorList>
    </citation>
    <scope>NUCLEOTIDE SEQUENCE</scope>
    <source>
        <strain evidence="6">CBS 506.95</strain>
    </source>
</reference>
<feature type="region of interest" description="Disordered" evidence="3">
    <location>
        <begin position="373"/>
        <end position="394"/>
    </location>
</feature>
<comment type="caution">
    <text evidence="6">The sequence shown here is derived from an EMBL/GenBank/DDBJ whole genome shotgun (WGS) entry which is preliminary data.</text>
</comment>
<proteinExistence type="predicted"/>
<name>A0A9P6JM99_9AGAR</name>
<dbReference type="GO" id="GO:0008821">
    <property type="term" value="F:crossover junction DNA endonuclease activity"/>
    <property type="evidence" value="ECO:0007669"/>
    <property type="project" value="InterPro"/>
</dbReference>
<evidence type="ECO:0000313" key="7">
    <source>
        <dbReference type="Proteomes" id="UP000807306"/>
    </source>
</evidence>
<sequence length="750" mass="82394">MGVAGLWDVLKPAGVVRSLTDLAIKDGFQANPDKKRGFRLGIDASIWFFHAEYGREGENPVLRTLFFRCATLMHTTFLPLFVFDGPKRPDFKRGKKINKAGNALIPGMKNIVEAFGFEWRMAPGEAEAELAYLNRIGIIDGVLSDDVDNFLFGAKTVLRNSSNTLSGNRANPILNSAGKDDKNHSRIFKMEDITNHPDIRLTQGGLILIGLMSGGDYQQGGLMRCGVTTAAALARCGFGDTLYEAAMNLERDVLLDFLVMWREELKQELKTNSKGEIGRKQAALAKSIPDTFPNIDVLLSYVKPITSQTMGRESNNVKITWGKEPDVAKLAGVCEMYFEWGYKEAIMKRFRTVMWHSVVLRILRRAVLDLDERGGGRRSGGSKASNGSKVGKAHCGTPSKMIAKHFASLELASPSKVYISGSESEEEDEHRLIIKIHSAREHPSTDGLPEYRLEVAPKQLVELAESGIEGRRAAEGPDEWASEGEDDDDGSKKKGKKEPVDPESHLRLWMPACMVKLVEPGLVRDFEDKQEQKRLKKVKKSTKGAASTGDKDKSTSRRGLPSKPASTDYQEENDPFTSSARPEVRPKVKAKSKPNAALPGRSQQVADDDDELPQFIAPRARKIILKKVAPRNEPPPKAVADDELGEYDPHLILNLAPTCTTRSLSTKSMGSSAADIPPLNHSKPGIRDLTKKKNSAPSTATGLKSFFATTKSSMITTGKTALAKPTQNLILGRQNPASLHGTTKAMPIRL</sequence>
<dbReference type="SUPFAM" id="SSF47807">
    <property type="entry name" value="5' to 3' exonuclease, C-terminal subdomain"/>
    <property type="match status" value="1"/>
</dbReference>
<feature type="domain" description="XPG-I" evidence="4">
    <location>
        <begin position="113"/>
        <end position="193"/>
    </location>
</feature>
<dbReference type="InterPro" id="IPR006084">
    <property type="entry name" value="XPG/Rad2"/>
</dbReference>
<evidence type="ECO:0000256" key="1">
    <source>
        <dbReference type="ARBA" id="ARBA00022722"/>
    </source>
</evidence>
<dbReference type="SMART" id="SM00485">
    <property type="entry name" value="XPGN"/>
    <property type="match status" value="1"/>
</dbReference>
<dbReference type="InterPro" id="IPR036279">
    <property type="entry name" value="5-3_exonuclease_C_sf"/>
</dbReference>
<dbReference type="InterPro" id="IPR037316">
    <property type="entry name" value="Yen1_H3TH"/>
</dbReference>
<dbReference type="Pfam" id="PF00752">
    <property type="entry name" value="XPG_N"/>
    <property type="match status" value="1"/>
</dbReference>
<dbReference type="CDD" id="cd09870">
    <property type="entry name" value="PIN_YEN1"/>
    <property type="match status" value="1"/>
</dbReference>
<accession>A0A9P6JM99</accession>
<dbReference type="GO" id="GO:0006281">
    <property type="term" value="P:DNA repair"/>
    <property type="evidence" value="ECO:0007669"/>
    <property type="project" value="UniProtKB-ARBA"/>
</dbReference>
<dbReference type="Proteomes" id="UP000807306">
    <property type="component" value="Unassembled WGS sequence"/>
</dbReference>
<dbReference type="InterPro" id="IPR029060">
    <property type="entry name" value="PIN-like_dom_sf"/>
</dbReference>
<dbReference type="PRINTS" id="PR00853">
    <property type="entry name" value="XPGRADSUPER"/>
</dbReference>
<dbReference type="SMART" id="SM00484">
    <property type="entry name" value="XPGI"/>
    <property type="match status" value="1"/>
</dbReference>
<dbReference type="CDD" id="cd09906">
    <property type="entry name" value="H3TH_YEN1"/>
    <property type="match status" value="1"/>
</dbReference>
<feature type="domain" description="XPG N-terminal" evidence="5">
    <location>
        <begin position="1"/>
        <end position="102"/>
    </location>
</feature>
<dbReference type="PANTHER" id="PTHR11081">
    <property type="entry name" value="FLAP ENDONUCLEASE FAMILY MEMBER"/>
    <property type="match status" value="1"/>
</dbReference>
<evidence type="ECO:0000259" key="5">
    <source>
        <dbReference type="SMART" id="SM00485"/>
    </source>
</evidence>
<dbReference type="Pfam" id="PF00867">
    <property type="entry name" value="XPG_I"/>
    <property type="match status" value="1"/>
</dbReference>
<keyword evidence="7" id="KW-1185">Reference proteome</keyword>
<evidence type="ECO:0000313" key="6">
    <source>
        <dbReference type="EMBL" id="KAF9526067.1"/>
    </source>
</evidence>
<evidence type="ECO:0000259" key="4">
    <source>
        <dbReference type="SMART" id="SM00484"/>
    </source>
</evidence>
<organism evidence="6 7">
    <name type="scientific">Crepidotus variabilis</name>
    <dbReference type="NCBI Taxonomy" id="179855"/>
    <lineage>
        <taxon>Eukaryota</taxon>
        <taxon>Fungi</taxon>
        <taxon>Dikarya</taxon>
        <taxon>Basidiomycota</taxon>
        <taxon>Agaricomycotina</taxon>
        <taxon>Agaricomycetes</taxon>
        <taxon>Agaricomycetidae</taxon>
        <taxon>Agaricales</taxon>
        <taxon>Agaricineae</taxon>
        <taxon>Crepidotaceae</taxon>
        <taxon>Crepidotus</taxon>
    </lineage>
</organism>
<feature type="compositionally biased region" description="Low complexity" evidence="3">
    <location>
        <begin position="381"/>
        <end position="390"/>
    </location>
</feature>
<dbReference type="InterPro" id="IPR041177">
    <property type="entry name" value="GEN1_C"/>
</dbReference>
<dbReference type="InterPro" id="IPR006086">
    <property type="entry name" value="XPG-I_dom"/>
</dbReference>
<dbReference type="Gene3D" id="3.40.50.1010">
    <property type="entry name" value="5'-nuclease"/>
    <property type="match status" value="2"/>
</dbReference>
<evidence type="ECO:0000256" key="2">
    <source>
        <dbReference type="ARBA" id="ARBA00022801"/>
    </source>
</evidence>
<evidence type="ECO:0008006" key="8">
    <source>
        <dbReference type="Google" id="ProtNLM"/>
    </source>
</evidence>
<gene>
    <name evidence="6" type="ORF">CPB83DRAFT_506722</name>
</gene>
<keyword evidence="2" id="KW-0378">Hydrolase</keyword>
<dbReference type="PANTHER" id="PTHR11081:SF75">
    <property type="entry name" value="ENDONUCLEASE, PUTATIVE (AFU_ORTHOLOGUE AFUA_3G13260)-RELATED"/>
    <property type="match status" value="1"/>
</dbReference>
<dbReference type="Pfam" id="PF18380">
    <property type="entry name" value="GEN1_C"/>
    <property type="match status" value="1"/>
</dbReference>